<dbReference type="AlphaFoldDB" id="A0A166H166"/>
<evidence type="ECO:0000313" key="3">
    <source>
        <dbReference type="EMBL" id="WOG83157.1"/>
    </source>
</evidence>
<keyword evidence="4" id="KW-1185">Reference proteome</keyword>
<reference evidence="2" key="1">
    <citation type="journal article" date="2016" name="Nat. Genet.">
        <title>A high-quality carrot genome assembly provides new insights into carotenoid accumulation and asterid genome evolution.</title>
        <authorList>
            <person name="Iorizzo M."/>
            <person name="Ellison S."/>
            <person name="Senalik D."/>
            <person name="Zeng P."/>
            <person name="Satapoomin P."/>
            <person name="Huang J."/>
            <person name="Bowman M."/>
            <person name="Iovene M."/>
            <person name="Sanseverino W."/>
            <person name="Cavagnaro P."/>
            <person name="Yildiz M."/>
            <person name="Macko-Podgorni A."/>
            <person name="Moranska E."/>
            <person name="Grzebelus E."/>
            <person name="Grzebelus D."/>
            <person name="Ashrafi H."/>
            <person name="Zheng Z."/>
            <person name="Cheng S."/>
            <person name="Spooner D."/>
            <person name="Van Deynze A."/>
            <person name="Simon P."/>
        </authorList>
    </citation>
    <scope>NUCLEOTIDE SEQUENCE [LARGE SCALE GENOMIC DNA]</scope>
    <source>
        <tissue evidence="2">Leaf</tissue>
    </source>
</reference>
<evidence type="ECO:0000256" key="1">
    <source>
        <dbReference type="SAM" id="SignalP"/>
    </source>
</evidence>
<dbReference type="Proteomes" id="UP000077755">
    <property type="component" value="Chromosome 1"/>
</dbReference>
<reference evidence="3" key="2">
    <citation type="submission" date="2022-03" db="EMBL/GenBank/DDBJ databases">
        <title>Draft title - Genomic analysis of global carrot germplasm unveils the trajectory of domestication and the origin of high carotenoid orange carrot.</title>
        <authorList>
            <person name="Iorizzo M."/>
            <person name="Ellison S."/>
            <person name="Senalik D."/>
            <person name="Macko-Podgorni A."/>
            <person name="Grzebelus D."/>
            <person name="Bostan H."/>
            <person name="Rolling W."/>
            <person name="Curaba J."/>
            <person name="Simon P."/>
        </authorList>
    </citation>
    <scope>NUCLEOTIDE SEQUENCE</scope>
    <source>
        <tissue evidence="3">Leaf</tissue>
    </source>
</reference>
<organism evidence="2">
    <name type="scientific">Daucus carota subsp. sativus</name>
    <name type="common">Carrot</name>
    <dbReference type="NCBI Taxonomy" id="79200"/>
    <lineage>
        <taxon>Eukaryota</taxon>
        <taxon>Viridiplantae</taxon>
        <taxon>Streptophyta</taxon>
        <taxon>Embryophyta</taxon>
        <taxon>Tracheophyta</taxon>
        <taxon>Spermatophyta</taxon>
        <taxon>Magnoliopsida</taxon>
        <taxon>eudicotyledons</taxon>
        <taxon>Gunneridae</taxon>
        <taxon>Pentapetalae</taxon>
        <taxon>asterids</taxon>
        <taxon>campanulids</taxon>
        <taxon>Apiales</taxon>
        <taxon>Apiaceae</taxon>
        <taxon>Apioideae</taxon>
        <taxon>Scandiceae</taxon>
        <taxon>Daucinae</taxon>
        <taxon>Daucus</taxon>
        <taxon>Daucus sect. Daucus</taxon>
    </lineage>
</organism>
<dbReference type="OMA" id="DENCCLG"/>
<keyword evidence="1" id="KW-0732">Signal</keyword>
<proteinExistence type="predicted"/>
<feature type="signal peptide" evidence="1">
    <location>
        <begin position="1"/>
        <end position="29"/>
    </location>
</feature>
<dbReference type="EMBL" id="CP093343">
    <property type="protein sequence ID" value="WOG83157.1"/>
    <property type="molecule type" value="Genomic_DNA"/>
</dbReference>
<gene>
    <name evidence="2" type="ORF">DCAR_002251</name>
    <name evidence="3" type="ORF">DCAR_0102331</name>
</gene>
<evidence type="ECO:0000313" key="4">
    <source>
        <dbReference type="Proteomes" id="UP000077755"/>
    </source>
</evidence>
<dbReference type="EMBL" id="LNRQ01000001">
    <property type="protein sequence ID" value="KZN09595.1"/>
    <property type="molecule type" value="Genomic_DNA"/>
</dbReference>
<sequence length="75" mass="8217">MVFQNKTLSIALIWLLVAASFMMCAYASAETSARPQNVDPRFPSLAGCRCCNFILVKNFIQCGTVCCQDGCCGRK</sequence>
<accession>A0A166H166</accession>
<name>A0A166H166_DAUCS</name>
<dbReference type="Gramene" id="KZN09595">
    <property type="protein sequence ID" value="KZN09595"/>
    <property type="gene ID" value="DCAR_002251"/>
</dbReference>
<evidence type="ECO:0000313" key="2">
    <source>
        <dbReference type="EMBL" id="KZN09595.1"/>
    </source>
</evidence>
<protein>
    <submittedName>
        <fullName evidence="2">Uncharacterized protein</fullName>
    </submittedName>
</protein>
<feature type="chain" id="PRO_5007874312" evidence="1">
    <location>
        <begin position="30"/>
        <end position="75"/>
    </location>
</feature>